<dbReference type="Proteomes" id="UP000540506">
    <property type="component" value="Unassembled WGS sequence"/>
</dbReference>
<dbReference type="Gene3D" id="1.10.630.10">
    <property type="entry name" value="Cytochrome P450"/>
    <property type="match status" value="1"/>
</dbReference>
<dbReference type="PANTHER" id="PTHR46696:SF4">
    <property type="entry name" value="BIOTIN BIOSYNTHESIS CYTOCHROME P450"/>
    <property type="match status" value="1"/>
</dbReference>
<dbReference type="Pfam" id="PF00067">
    <property type="entry name" value="p450"/>
    <property type="match status" value="1"/>
</dbReference>
<keyword evidence="4" id="KW-0560">Oxidoreductase</keyword>
<evidence type="ECO:0000256" key="2">
    <source>
        <dbReference type="ARBA" id="ARBA00022617"/>
    </source>
</evidence>
<dbReference type="InterPro" id="IPR001128">
    <property type="entry name" value="Cyt_P450"/>
</dbReference>
<dbReference type="AlphaFoldDB" id="A0A7W7QWJ7"/>
<dbReference type="PRINTS" id="PR00359">
    <property type="entry name" value="BP450"/>
</dbReference>
<keyword evidence="2" id="KW-0349">Heme</keyword>
<dbReference type="EMBL" id="JACHJV010000001">
    <property type="protein sequence ID" value="MBB4921115.1"/>
    <property type="molecule type" value="Genomic_DNA"/>
</dbReference>
<keyword evidence="3" id="KW-0479">Metal-binding</keyword>
<dbReference type="FunFam" id="1.10.630.10:FF:000018">
    <property type="entry name" value="Cytochrome P450 monooxygenase"/>
    <property type="match status" value="1"/>
</dbReference>
<evidence type="ECO:0000256" key="4">
    <source>
        <dbReference type="ARBA" id="ARBA00023002"/>
    </source>
</evidence>
<sequence length="399" mass="44363">MHSESAEQPPQINLVDPKLYSHGDPFVQWRWLRANEPVYWHPPTELPGFWALTRYEDIRTAYRDSETFSSAQGILLRPAEHGADPGGGRTLALTDAPRHKQLRGLVDGWFAVRSVRALEAEMQDVAKSVIDQALERGSCDFVADIAARIPLYVICKMMGVPKSDWERLYTLTSQAFGAGDPATRRFAHLDILGYFEELAADKAEEPGDDLVSVLATAGIDGEPLDPEDVILNCNNLLVGGTENTRIAASGGMLALLEHPEQWQRLTDEPALLPTAVDEILRWTSTATHIMRTAVRPAEIHGRSIAVGDRVTFWLPSANRDETVFDNPDRFDIGRQPNRHLALGFGEHFCVGSMLAKVELRLLYGELLNRSIRIELDGETTLLDSIVVNGPERMPVRLTA</sequence>
<evidence type="ECO:0000256" key="1">
    <source>
        <dbReference type="ARBA" id="ARBA00010617"/>
    </source>
</evidence>
<dbReference type="InterPro" id="IPR002397">
    <property type="entry name" value="Cyt_P450_B"/>
</dbReference>
<keyword evidence="8" id="KW-1185">Reference proteome</keyword>
<dbReference type="GO" id="GO:0036199">
    <property type="term" value="F:cholest-4-en-3-one 26-monooxygenase activity"/>
    <property type="evidence" value="ECO:0007669"/>
    <property type="project" value="TreeGrafter"/>
</dbReference>
<evidence type="ECO:0000256" key="6">
    <source>
        <dbReference type="ARBA" id="ARBA00023033"/>
    </source>
</evidence>
<dbReference type="GO" id="GO:0020037">
    <property type="term" value="F:heme binding"/>
    <property type="evidence" value="ECO:0007669"/>
    <property type="project" value="InterPro"/>
</dbReference>
<dbReference type="GO" id="GO:0008395">
    <property type="term" value="F:steroid hydroxylase activity"/>
    <property type="evidence" value="ECO:0007669"/>
    <property type="project" value="TreeGrafter"/>
</dbReference>
<dbReference type="InterPro" id="IPR036396">
    <property type="entry name" value="Cyt_P450_sf"/>
</dbReference>
<keyword evidence="5" id="KW-0408">Iron</keyword>
<dbReference type="CDD" id="cd11033">
    <property type="entry name" value="CYP142-like"/>
    <property type="match status" value="1"/>
</dbReference>
<evidence type="ECO:0000313" key="7">
    <source>
        <dbReference type="EMBL" id="MBB4921115.1"/>
    </source>
</evidence>
<protein>
    <submittedName>
        <fullName evidence="7">Cytochrome P450</fullName>
    </submittedName>
</protein>
<reference evidence="7 8" key="1">
    <citation type="submission" date="2020-08" db="EMBL/GenBank/DDBJ databases">
        <title>Sequencing the genomes of 1000 actinobacteria strains.</title>
        <authorList>
            <person name="Klenk H.-P."/>
        </authorList>
    </citation>
    <scope>NUCLEOTIDE SEQUENCE [LARGE SCALE GENOMIC DNA]</scope>
    <source>
        <strain evidence="7 8">DSM 41654</strain>
    </source>
</reference>
<dbReference type="SUPFAM" id="SSF48264">
    <property type="entry name" value="Cytochrome P450"/>
    <property type="match status" value="1"/>
</dbReference>
<comment type="similarity">
    <text evidence="1">Belongs to the cytochrome P450 family.</text>
</comment>
<evidence type="ECO:0000313" key="8">
    <source>
        <dbReference type="Proteomes" id="UP000540506"/>
    </source>
</evidence>
<organism evidence="7 8">
    <name type="scientific">Kitasatospora kifunensis</name>
    <name type="common">Streptomyces kifunensis</name>
    <dbReference type="NCBI Taxonomy" id="58351"/>
    <lineage>
        <taxon>Bacteria</taxon>
        <taxon>Bacillati</taxon>
        <taxon>Actinomycetota</taxon>
        <taxon>Actinomycetes</taxon>
        <taxon>Kitasatosporales</taxon>
        <taxon>Streptomycetaceae</taxon>
        <taxon>Kitasatospora</taxon>
    </lineage>
</organism>
<comment type="caution">
    <text evidence="7">The sequence shown here is derived from an EMBL/GenBank/DDBJ whole genome shotgun (WGS) entry which is preliminary data.</text>
</comment>
<evidence type="ECO:0000256" key="3">
    <source>
        <dbReference type="ARBA" id="ARBA00022723"/>
    </source>
</evidence>
<evidence type="ECO:0000256" key="5">
    <source>
        <dbReference type="ARBA" id="ARBA00023004"/>
    </source>
</evidence>
<proteinExistence type="inferred from homology"/>
<dbReference type="GO" id="GO:0006707">
    <property type="term" value="P:cholesterol catabolic process"/>
    <property type="evidence" value="ECO:0007669"/>
    <property type="project" value="TreeGrafter"/>
</dbReference>
<name>A0A7W7QWJ7_KITKI</name>
<dbReference type="GO" id="GO:0005506">
    <property type="term" value="F:iron ion binding"/>
    <property type="evidence" value="ECO:0007669"/>
    <property type="project" value="InterPro"/>
</dbReference>
<dbReference type="PANTHER" id="PTHR46696">
    <property type="entry name" value="P450, PUTATIVE (EUROFUNG)-RELATED"/>
    <property type="match status" value="1"/>
</dbReference>
<dbReference type="RefSeq" id="WP_184933500.1">
    <property type="nucleotide sequence ID" value="NZ_JACHJV010000001.1"/>
</dbReference>
<keyword evidence="6" id="KW-0503">Monooxygenase</keyword>
<gene>
    <name evidence="7" type="ORF">FHR34_000108</name>
</gene>
<accession>A0A7W7QWJ7</accession>